<organism evidence="4 5">
    <name type="scientific">Dermatophagoides farinae</name>
    <name type="common">American house dust mite</name>
    <dbReference type="NCBI Taxonomy" id="6954"/>
    <lineage>
        <taxon>Eukaryota</taxon>
        <taxon>Metazoa</taxon>
        <taxon>Ecdysozoa</taxon>
        <taxon>Arthropoda</taxon>
        <taxon>Chelicerata</taxon>
        <taxon>Arachnida</taxon>
        <taxon>Acari</taxon>
        <taxon>Acariformes</taxon>
        <taxon>Sarcoptiformes</taxon>
        <taxon>Astigmata</taxon>
        <taxon>Psoroptidia</taxon>
        <taxon>Analgoidea</taxon>
        <taxon>Pyroglyphidae</taxon>
        <taxon>Dermatophagoidinae</taxon>
        <taxon>Dermatophagoides</taxon>
    </lineage>
</organism>
<sequence>MNFYLSTALFALVYCSMIDIQVSSLHHANISPLKTIFDVNESKPLLNKIVLDGFFEPNLDVSNNDDESETTTTKVTGSEQLKDLKVCVSLTPGYSSTRKNLVNYECQARICTTGDFDPIVDLSNDDNGYHFERPMFDWKTELNHLLLTNSSCDAERKFCKFNLDINVGNFVQEMERSGMKEMKISCNVADFIRINNDELGRDNRYHYVSGQADAFVKVFKGNRIHQTCNRTSDCGENMVCNPNSSKDQSSMSNNGYCECPNESIQIQVERQSGTDVRLNTYVLVIDHHYDELVCAKKRNLNESCQYDQQCSSLDPNSYCRPIYSPRGFATRSSICDCQFGFVEDRRAQSGKCVNVYSTRDDEQEEKKGPPDYRLSNYPTIVPKGVYVWWIIRPNNSNYTNRITSTYRFLWQRYTHQRYITQLLMAVMLFIPFFVLLISSTYLHYYRRMLGKRQYKPTLHAMNSISIPPSIASNEHISHKSNNSDMKKQNIHPISMSQGSEFDNKSIQHTTYNHHNGNNGQGQKKMDKMELIKNDQLNQFYQIQFQ</sequence>
<feature type="chain" id="PRO_5038277032" evidence="2">
    <location>
        <begin position="16"/>
        <end position="545"/>
    </location>
</feature>
<keyword evidence="1" id="KW-1133">Transmembrane helix</keyword>
<protein>
    <submittedName>
        <fullName evidence="4">Uncharacterized protein</fullName>
    </submittedName>
</protein>
<feature type="signal peptide" evidence="2">
    <location>
        <begin position="1"/>
        <end position="15"/>
    </location>
</feature>
<keyword evidence="1" id="KW-0472">Membrane</keyword>
<keyword evidence="2" id="KW-0732">Signal</keyword>
<keyword evidence="1" id="KW-0812">Transmembrane</keyword>
<evidence type="ECO:0000256" key="2">
    <source>
        <dbReference type="SAM" id="SignalP"/>
    </source>
</evidence>
<evidence type="ECO:0000256" key="1">
    <source>
        <dbReference type="SAM" id="Phobius"/>
    </source>
</evidence>
<feature type="transmembrane region" description="Helical" evidence="1">
    <location>
        <begin position="422"/>
        <end position="445"/>
    </location>
</feature>
<keyword evidence="5" id="KW-1185">Reference proteome</keyword>
<reference evidence="4" key="1">
    <citation type="submission" date="2013-05" db="EMBL/GenBank/DDBJ databases">
        <authorList>
            <person name="Yim A.K.Y."/>
            <person name="Chan T.F."/>
            <person name="Ji K.M."/>
            <person name="Liu X.Y."/>
            <person name="Zhou J.W."/>
            <person name="Li R.Q."/>
            <person name="Yang K.Y."/>
            <person name="Li J."/>
            <person name="Li M."/>
            <person name="Law P.T.W."/>
            <person name="Wu Y.L."/>
            <person name="Cai Z.L."/>
            <person name="Qin H."/>
            <person name="Bao Y."/>
            <person name="Leung R.K.K."/>
            <person name="Ng P.K.S."/>
            <person name="Zou J."/>
            <person name="Zhong X.J."/>
            <person name="Ran P.X."/>
            <person name="Zhong N.S."/>
            <person name="Liu Z.G."/>
            <person name="Tsui S.K.W."/>
        </authorList>
    </citation>
    <scope>NUCLEOTIDE SEQUENCE</scope>
    <source>
        <strain evidence="4">Derf</strain>
        <tissue evidence="4">Whole organism</tissue>
    </source>
</reference>
<reference evidence="4" key="4">
    <citation type="journal article" date="2022" name="Res Sq">
        <title>Comparative Genomics Reveals Insights into the Divergent Evolution of Astigmatic Mites and Household Pest Adaptations.</title>
        <authorList>
            <person name="Xiong Q."/>
            <person name="Wan A.T.-Y."/>
            <person name="Liu X.-Y."/>
            <person name="Fung C.S.-H."/>
            <person name="Xiao X."/>
            <person name="Malainual N."/>
            <person name="Hou J."/>
            <person name="Wang L."/>
            <person name="Wang M."/>
            <person name="Yang K."/>
            <person name="Cui Y."/>
            <person name="Leung E."/>
            <person name="Nong W."/>
            <person name="Shin S.-K."/>
            <person name="Au S."/>
            <person name="Jeong K.Y."/>
            <person name="Chew F.T."/>
            <person name="Hui J."/>
            <person name="Leung T.F."/>
            <person name="Tungtrongchitr A."/>
            <person name="Zhong N."/>
            <person name="Liu Z."/>
            <person name="Tsui S."/>
        </authorList>
    </citation>
    <scope>NUCLEOTIDE SEQUENCE</scope>
    <source>
        <strain evidence="4">Derf</strain>
        <tissue evidence="4">Whole organism</tissue>
    </source>
</reference>
<reference evidence="3" key="2">
    <citation type="submission" date="2020-06" db="EMBL/GenBank/DDBJ databases">
        <authorList>
            <person name="Ji K."/>
            <person name="Li J."/>
        </authorList>
    </citation>
    <scope>NUCLEOTIDE SEQUENCE</scope>
    <source>
        <strain evidence="3">JKM2019</strain>
        <tissue evidence="3">Whole body</tissue>
    </source>
</reference>
<evidence type="ECO:0000313" key="5">
    <source>
        <dbReference type="Proteomes" id="UP000790347"/>
    </source>
</evidence>
<evidence type="ECO:0000313" key="3">
    <source>
        <dbReference type="EMBL" id="KAH7638384.1"/>
    </source>
</evidence>
<gene>
    <name evidence="4" type="ORF">DERF_008234</name>
    <name evidence="3" type="ORF">HUG17_2417</name>
</gene>
<dbReference type="EMBL" id="SDOV01000007">
    <property type="protein sequence ID" value="KAH7638384.1"/>
    <property type="molecule type" value="Genomic_DNA"/>
</dbReference>
<accession>A0A922L8Y7</accession>
<reference evidence="3" key="3">
    <citation type="journal article" date="2021" name="World Allergy Organ. J.">
        <title>Chromosome-level assembly of Dermatophagoides farinae genome and transcriptome reveals two novel allergens Der f 37 and Der f 39.</title>
        <authorList>
            <person name="Chen J."/>
            <person name="Cai Z."/>
            <person name="Fan D."/>
            <person name="Hu J."/>
            <person name="Hou Y."/>
            <person name="He Y."/>
            <person name="Zhang Z."/>
            <person name="Zhao Z."/>
            <person name="Gao P."/>
            <person name="Hu W."/>
            <person name="Sun J."/>
            <person name="Li J."/>
            <person name="Ji K."/>
        </authorList>
    </citation>
    <scope>NUCLEOTIDE SEQUENCE</scope>
    <source>
        <strain evidence="3">JKM2019</strain>
    </source>
</reference>
<proteinExistence type="predicted"/>
<dbReference type="OrthoDB" id="6522495at2759"/>
<dbReference type="EMBL" id="ASGP02000003">
    <property type="protein sequence ID" value="KAH9517572.1"/>
    <property type="molecule type" value="Genomic_DNA"/>
</dbReference>
<dbReference type="Proteomes" id="UP000828236">
    <property type="component" value="Unassembled WGS sequence"/>
</dbReference>
<dbReference type="Proteomes" id="UP000790347">
    <property type="component" value="Unassembled WGS sequence"/>
</dbReference>
<evidence type="ECO:0000313" key="4">
    <source>
        <dbReference type="EMBL" id="KAH9517572.1"/>
    </source>
</evidence>
<comment type="caution">
    <text evidence="4">The sequence shown here is derived from an EMBL/GenBank/DDBJ whole genome shotgun (WGS) entry which is preliminary data.</text>
</comment>
<dbReference type="AlphaFoldDB" id="A0A922L8Y7"/>
<name>A0A922L8Y7_DERFA</name>